<dbReference type="OrthoDB" id="5763339at2"/>
<dbReference type="InterPro" id="IPR008258">
    <property type="entry name" value="Transglycosylase_SLT_dom_1"/>
</dbReference>
<comment type="similarity">
    <text evidence="1">Belongs to the virb1 family.</text>
</comment>
<dbReference type="Gene3D" id="1.10.530.10">
    <property type="match status" value="1"/>
</dbReference>
<feature type="signal peptide" evidence="2">
    <location>
        <begin position="1"/>
        <end position="23"/>
    </location>
</feature>
<dbReference type="EMBL" id="CP025430">
    <property type="protein sequence ID" value="AUH63353.1"/>
    <property type="molecule type" value="Genomic_DNA"/>
</dbReference>
<organism evidence="4 5">
    <name type="scientific">Paracoccus zhejiangensis</name>
    <dbReference type="NCBI Taxonomy" id="1077935"/>
    <lineage>
        <taxon>Bacteria</taxon>
        <taxon>Pseudomonadati</taxon>
        <taxon>Pseudomonadota</taxon>
        <taxon>Alphaproteobacteria</taxon>
        <taxon>Rhodobacterales</taxon>
        <taxon>Paracoccaceae</taxon>
        <taxon>Paracoccus</taxon>
    </lineage>
</organism>
<protein>
    <submittedName>
        <fullName evidence="4">Lytic transglycosylase</fullName>
    </submittedName>
</protein>
<dbReference type="Proteomes" id="UP000234530">
    <property type="component" value="Chromosome"/>
</dbReference>
<feature type="domain" description="Transglycosylase SLT" evidence="3">
    <location>
        <begin position="103"/>
        <end position="172"/>
    </location>
</feature>
<feature type="chain" id="PRO_5014134375" evidence="2">
    <location>
        <begin position="24"/>
        <end position="216"/>
    </location>
</feature>
<evidence type="ECO:0000313" key="5">
    <source>
        <dbReference type="Proteomes" id="UP000234530"/>
    </source>
</evidence>
<dbReference type="RefSeq" id="WP_101751395.1">
    <property type="nucleotide sequence ID" value="NZ_CP025430.1"/>
</dbReference>
<dbReference type="CDD" id="cd00254">
    <property type="entry name" value="LT-like"/>
    <property type="match status" value="1"/>
</dbReference>
<sequence length="216" mass="22630">MPSLTKLFAPLALCLAVAGCDSATTGADAGANMLLPVTAPKAAIAAPAAAQVSMRWGDRNGSDAWTKATLAALEQHGVQMVSQVPGDISSYCPAYAERGPEGRRAFWAGLLSAVAKHESTYNPQASGGGGKWLGLMQISPATWNHYGCTGKMMDGADNMACAVKIMSRQVGRDNAVARGGDGWRGVARDWAPMRNASKRADIAAWTSKQNYCQSPV</sequence>
<dbReference type="Pfam" id="PF01464">
    <property type="entry name" value="SLT"/>
    <property type="match status" value="1"/>
</dbReference>
<evidence type="ECO:0000313" key="4">
    <source>
        <dbReference type="EMBL" id="AUH63353.1"/>
    </source>
</evidence>
<evidence type="ECO:0000259" key="3">
    <source>
        <dbReference type="Pfam" id="PF01464"/>
    </source>
</evidence>
<dbReference type="SUPFAM" id="SSF53955">
    <property type="entry name" value="Lysozyme-like"/>
    <property type="match status" value="1"/>
</dbReference>
<dbReference type="KEGG" id="pzh:CX676_03600"/>
<gene>
    <name evidence="4" type="ORF">CX676_03600</name>
</gene>
<reference evidence="4 5" key="1">
    <citation type="journal article" date="2013" name="Antonie Van Leeuwenhoek">
        <title>Paracoccus zhejiangensis sp. nov., isolated from activated sludge in wastewater-treatment system.</title>
        <authorList>
            <person name="Wu Z.G."/>
            <person name="Zhang D.F."/>
            <person name="Liu Y.L."/>
            <person name="Wang F."/>
            <person name="Jiang X."/>
            <person name="Li C."/>
            <person name="Li S.P."/>
            <person name="Hong Q."/>
            <person name="Li W.J."/>
        </authorList>
    </citation>
    <scope>NUCLEOTIDE SEQUENCE [LARGE SCALE GENOMIC DNA]</scope>
    <source>
        <strain evidence="4 5">J6</strain>
    </source>
</reference>
<accession>A0A2H5EVP9</accession>
<proteinExistence type="inferred from homology"/>
<evidence type="ECO:0000256" key="2">
    <source>
        <dbReference type="SAM" id="SignalP"/>
    </source>
</evidence>
<dbReference type="PROSITE" id="PS51257">
    <property type="entry name" value="PROKAR_LIPOPROTEIN"/>
    <property type="match status" value="1"/>
</dbReference>
<keyword evidence="2" id="KW-0732">Signal</keyword>
<dbReference type="AlphaFoldDB" id="A0A2H5EVP9"/>
<name>A0A2H5EVP9_9RHOB</name>
<keyword evidence="5" id="KW-1185">Reference proteome</keyword>
<dbReference type="InterPro" id="IPR023346">
    <property type="entry name" value="Lysozyme-like_dom_sf"/>
</dbReference>
<evidence type="ECO:0000256" key="1">
    <source>
        <dbReference type="ARBA" id="ARBA00009387"/>
    </source>
</evidence>